<dbReference type="InterPro" id="IPR005039">
    <property type="entry name" value="Ant_C"/>
</dbReference>
<dbReference type="InterPro" id="IPR014054">
    <property type="entry name" value="Phage_regulatory_Rha"/>
</dbReference>
<feature type="domain" description="Antirepressor protein C-terminal" evidence="1">
    <location>
        <begin position="134"/>
        <end position="199"/>
    </location>
</feature>
<evidence type="ECO:0000259" key="1">
    <source>
        <dbReference type="Pfam" id="PF03374"/>
    </source>
</evidence>
<gene>
    <name evidence="2" type="ORF">R3P82_14085</name>
</gene>
<dbReference type="Pfam" id="PF09669">
    <property type="entry name" value="Phage_pRha"/>
    <property type="match status" value="1"/>
</dbReference>
<dbReference type="Pfam" id="PF03374">
    <property type="entry name" value="ANT"/>
    <property type="match status" value="1"/>
</dbReference>
<sequence length="265" mass="29565">MSDLVMVSGATAVTNSLVIAEGTGSQHRAVIQLVRNNLADFEEFGGVAFEMRPFDTAGGVQERTVAVLNEQQATLLMTYLRNTEVVRDFKKRLVRAFYEFASARPRLDVESVTRGDLARMVLAAEEEKAVLAAALESAAPAIAYHDRHIAESSDLTLIEDWGRLVGLTKKQSFDTLVERNIIFRKTIGSRWSAKAQRVVEEHEYRARAGRATTDWFELRPQHNAPRLHNGQVRQTLMVKVFYVDQLAAKCGLSRTATLSIDSEVA</sequence>
<organism evidence="2 3">
    <name type="scientific">Dietzia maris</name>
    <dbReference type="NCBI Taxonomy" id="37915"/>
    <lineage>
        <taxon>Bacteria</taxon>
        <taxon>Bacillati</taxon>
        <taxon>Actinomycetota</taxon>
        <taxon>Actinomycetes</taxon>
        <taxon>Mycobacteriales</taxon>
        <taxon>Dietziaceae</taxon>
        <taxon>Dietzia</taxon>
    </lineage>
</organism>
<protein>
    <submittedName>
        <fullName evidence="2">Rha family transcriptional regulator</fullName>
    </submittedName>
</protein>
<evidence type="ECO:0000313" key="3">
    <source>
        <dbReference type="Proteomes" id="UP001185873"/>
    </source>
</evidence>
<comment type="caution">
    <text evidence="2">The sequence shown here is derived from an EMBL/GenBank/DDBJ whole genome shotgun (WGS) entry which is preliminary data.</text>
</comment>
<dbReference type="EMBL" id="JAWLKJ010000003">
    <property type="protein sequence ID" value="MDV6300232.1"/>
    <property type="molecule type" value="Genomic_DNA"/>
</dbReference>
<dbReference type="Proteomes" id="UP001185873">
    <property type="component" value="Unassembled WGS sequence"/>
</dbReference>
<dbReference type="GO" id="GO:0003677">
    <property type="term" value="F:DNA binding"/>
    <property type="evidence" value="ECO:0007669"/>
    <property type="project" value="InterPro"/>
</dbReference>
<dbReference type="RefSeq" id="WP_317470766.1">
    <property type="nucleotide sequence ID" value="NZ_JAWLKJ010000003.1"/>
</dbReference>
<name>A0AAE4R2B1_9ACTN</name>
<accession>A0AAE4R2B1</accession>
<evidence type="ECO:0000313" key="2">
    <source>
        <dbReference type="EMBL" id="MDV6300232.1"/>
    </source>
</evidence>
<dbReference type="AlphaFoldDB" id="A0AAE4R2B1"/>
<proteinExistence type="predicted"/>
<reference evidence="2" key="1">
    <citation type="submission" date="2023-10" db="EMBL/GenBank/DDBJ databases">
        <title>Development of a sustainable strategy for remediation of hydrocarbon-contaminated territories based on the waste exchange concept.</title>
        <authorList>
            <person name="Krivoruchko A."/>
        </authorList>
    </citation>
    <scope>NUCLEOTIDE SEQUENCE</scope>
    <source>
        <strain evidence="2">IEGM 1175</strain>
    </source>
</reference>